<keyword evidence="3" id="KW-0997">Cell inner membrane</keyword>
<dbReference type="GO" id="GO:0005886">
    <property type="term" value="C:plasma membrane"/>
    <property type="evidence" value="ECO:0007669"/>
    <property type="project" value="UniProtKB-SubCell"/>
</dbReference>
<evidence type="ECO:0000313" key="8">
    <source>
        <dbReference type="Proteomes" id="UP000315750"/>
    </source>
</evidence>
<reference evidence="7 8" key="1">
    <citation type="submission" date="2019-02" db="EMBL/GenBank/DDBJ databases">
        <title>Deep-cultivation of Planctomycetes and their phenomic and genomic characterization uncovers novel biology.</title>
        <authorList>
            <person name="Wiegand S."/>
            <person name="Jogler M."/>
            <person name="Boedeker C."/>
            <person name="Pinto D."/>
            <person name="Vollmers J."/>
            <person name="Rivas-Marin E."/>
            <person name="Kohn T."/>
            <person name="Peeters S.H."/>
            <person name="Heuer A."/>
            <person name="Rast P."/>
            <person name="Oberbeckmann S."/>
            <person name="Bunk B."/>
            <person name="Jeske O."/>
            <person name="Meyerdierks A."/>
            <person name="Storesund J.E."/>
            <person name="Kallscheuer N."/>
            <person name="Luecker S."/>
            <person name="Lage O.M."/>
            <person name="Pohl T."/>
            <person name="Merkel B.J."/>
            <person name="Hornburger P."/>
            <person name="Mueller R.-W."/>
            <person name="Bruemmer F."/>
            <person name="Labrenz M."/>
            <person name="Spormann A.M."/>
            <person name="Op den Camp H."/>
            <person name="Overmann J."/>
            <person name="Amann R."/>
            <person name="Jetten M.S.M."/>
            <person name="Mascher T."/>
            <person name="Medema M.H."/>
            <person name="Devos D.P."/>
            <person name="Kaster A.-K."/>
            <person name="Ovreas L."/>
            <person name="Rohde M."/>
            <person name="Galperin M.Y."/>
            <person name="Jogler C."/>
        </authorList>
    </citation>
    <scope>NUCLEOTIDE SEQUENCE [LARGE SCALE GENOMIC DNA]</scope>
    <source>
        <strain evidence="7 8">Pan181</strain>
    </source>
</reference>
<keyword evidence="2" id="KW-1003">Cell membrane</keyword>
<dbReference type="OrthoDB" id="9801955at2"/>
<organism evidence="7 8">
    <name type="scientific">Aeoliella mucimassa</name>
    <dbReference type="NCBI Taxonomy" id="2527972"/>
    <lineage>
        <taxon>Bacteria</taxon>
        <taxon>Pseudomonadati</taxon>
        <taxon>Planctomycetota</taxon>
        <taxon>Planctomycetia</taxon>
        <taxon>Pirellulales</taxon>
        <taxon>Lacipirellulaceae</taxon>
        <taxon>Aeoliella</taxon>
    </lineage>
</organism>
<gene>
    <name evidence="7" type="primary">htrB</name>
    <name evidence="7" type="ORF">Pan181_17750</name>
</gene>
<dbReference type="GO" id="GO:0016746">
    <property type="term" value="F:acyltransferase activity"/>
    <property type="evidence" value="ECO:0007669"/>
    <property type="project" value="UniProtKB-KW"/>
</dbReference>
<dbReference type="PANTHER" id="PTHR30606">
    <property type="entry name" value="LIPID A BIOSYNTHESIS LAUROYL ACYLTRANSFERASE"/>
    <property type="match status" value="1"/>
</dbReference>
<dbReference type="Proteomes" id="UP000315750">
    <property type="component" value="Chromosome"/>
</dbReference>
<dbReference type="Pfam" id="PF03279">
    <property type="entry name" value="Lip_A_acyltrans"/>
    <property type="match status" value="1"/>
</dbReference>
<evidence type="ECO:0000256" key="6">
    <source>
        <dbReference type="ARBA" id="ARBA00023315"/>
    </source>
</evidence>
<evidence type="ECO:0000256" key="4">
    <source>
        <dbReference type="ARBA" id="ARBA00022679"/>
    </source>
</evidence>
<evidence type="ECO:0000256" key="3">
    <source>
        <dbReference type="ARBA" id="ARBA00022519"/>
    </source>
</evidence>
<dbReference type="InterPro" id="IPR004960">
    <property type="entry name" value="LipA_acyltrans"/>
</dbReference>
<proteinExistence type="predicted"/>
<evidence type="ECO:0000256" key="1">
    <source>
        <dbReference type="ARBA" id="ARBA00004533"/>
    </source>
</evidence>
<dbReference type="AlphaFoldDB" id="A0A518ALH8"/>
<evidence type="ECO:0000256" key="5">
    <source>
        <dbReference type="ARBA" id="ARBA00023136"/>
    </source>
</evidence>
<dbReference type="PANTHER" id="PTHR30606:SF10">
    <property type="entry name" value="PHOSPHATIDYLINOSITOL MANNOSIDE ACYLTRANSFERASE"/>
    <property type="match status" value="1"/>
</dbReference>
<evidence type="ECO:0000256" key="2">
    <source>
        <dbReference type="ARBA" id="ARBA00022475"/>
    </source>
</evidence>
<name>A0A518ALH8_9BACT</name>
<dbReference type="CDD" id="cd07984">
    <property type="entry name" value="LPLAT_LABLAT-like"/>
    <property type="match status" value="1"/>
</dbReference>
<comment type="subcellular location">
    <subcellularLocation>
        <location evidence="1">Cell inner membrane</location>
    </subcellularLocation>
</comment>
<protein>
    <submittedName>
        <fullName evidence="7">Lipid A biosynthesis lauroyl acyltransferase</fullName>
        <ecNumber evidence="7">2.3.1.-</ecNumber>
    </submittedName>
</protein>
<keyword evidence="4 7" id="KW-0808">Transferase</keyword>
<keyword evidence="6 7" id="KW-0012">Acyltransferase</keyword>
<dbReference type="GO" id="GO:0009247">
    <property type="term" value="P:glycolipid biosynthetic process"/>
    <property type="evidence" value="ECO:0007669"/>
    <property type="project" value="UniProtKB-ARBA"/>
</dbReference>
<dbReference type="KEGG" id="amuc:Pan181_17750"/>
<sequence>MLQQLIDYAVYLVVRVAIAFVQALPIGVCERIAGGMATLFTTVLPVRRKVLRENLKIALPTLTEAEQQRLAWGMWRHLFLMIMEIAHTPRRVHRTNWRELVDVPQNEAIIRTMCTTRPSVVISGHYGNFELGGYLLGMFGFPTHTVARTLDNRHIDRFVNDFRGRTGQYILPKQGSSEQIEQLLSSGGALTLLGDQAGGNRGCWVPFFGRPASTHKAVALFSLSFEAPTIVVGVRRKQRMLQYEIEVADVVDPADRDFAHAGVQPMTEWYTGCLERIILSDPEQYWWIHRRWKGEIPEKIRRRLERRGKLAA</sequence>
<dbReference type="EMBL" id="CP036278">
    <property type="protein sequence ID" value="QDU55583.1"/>
    <property type="molecule type" value="Genomic_DNA"/>
</dbReference>
<dbReference type="EC" id="2.3.1.-" evidence="7"/>
<dbReference type="RefSeq" id="WP_145246427.1">
    <property type="nucleotide sequence ID" value="NZ_CP036278.1"/>
</dbReference>
<evidence type="ECO:0000313" key="7">
    <source>
        <dbReference type="EMBL" id="QDU55583.1"/>
    </source>
</evidence>
<keyword evidence="8" id="KW-1185">Reference proteome</keyword>
<accession>A0A518ALH8</accession>
<keyword evidence="5" id="KW-0472">Membrane</keyword>